<dbReference type="Proteomes" id="UP000292027">
    <property type="component" value="Unassembled WGS sequence"/>
</dbReference>
<evidence type="ECO:0000256" key="1">
    <source>
        <dbReference type="SAM" id="MobiDB-lite"/>
    </source>
</evidence>
<evidence type="ECO:0000313" key="3">
    <source>
        <dbReference type="Proteomes" id="UP000292027"/>
    </source>
</evidence>
<gene>
    <name evidence="2" type="ORF">EV645_2797</name>
</gene>
<dbReference type="EMBL" id="SHKR01000011">
    <property type="protein sequence ID" value="RZU20562.1"/>
    <property type="molecule type" value="Genomic_DNA"/>
</dbReference>
<dbReference type="AlphaFoldDB" id="A0A4Q7XBE0"/>
<keyword evidence="3" id="KW-1185">Reference proteome</keyword>
<accession>A0A4Q7XBE0</accession>
<sequence>MNGYTVEAKSPACGDLTASVFDPELHMITPPHTSCEEASPDDRIRSADE</sequence>
<proteinExistence type="predicted"/>
<reference evidence="2 3" key="1">
    <citation type="journal article" date="2015" name="Stand. Genomic Sci.">
        <title>Genomic Encyclopedia of Bacterial and Archaeal Type Strains, Phase III: the genomes of soil and plant-associated and newly described type strains.</title>
        <authorList>
            <person name="Whitman W.B."/>
            <person name="Woyke T."/>
            <person name="Klenk H.P."/>
            <person name="Zhou Y."/>
            <person name="Lilburn T.G."/>
            <person name="Beck B.J."/>
            <person name="De Vos P."/>
            <person name="Vandamme P."/>
            <person name="Eisen J.A."/>
            <person name="Garrity G."/>
            <person name="Hugenholtz P."/>
            <person name="Kyrpides N.C."/>
        </authorList>
    </citation>
    <scope>NUCLEOTIDE SEQUENCE [LARGE SCALE GENOMIC DNA]</scope>
    <source>
        <strain evidence="2 3">VKM Ac-2540</strain>
    </source>
</reference>
<evidence type="ECO:0000313" key="2">
    <source>
        <dbReference type="EMBL" id="RZU20562.1"/>
    </source>
</evidence>
<comment type="caution">
    <text evidence="2">The sequence shown here is derived from an EMBL/GenBank/DDBJ whole genome shotgun (WGS) entry which is preliminary data.</text>
</comment>
<feature type="region of interest" description="Disordered" evidence="1">
    <location>
        <begin position="28"/>
        <end position="49"/>
    </location>
</feature>
<feature type="compositionally biased region" description="Basic and acidic residues" evidence="1">
    <location>
        <begin position="40"/>
        <end position="49"/>
    </location>
</feature>
<protein>
    <submittedName>
        <fullName evidence="2">Uncharacterized protein</fullName>
    </submittedName>
</protein>
<name>A0A4Q7XBE0_9ACTN</name>
<organism evidence="2 3">
    <name type="scientific">Kribbella rubisoli</name>
    <dbReference type="NCBI Taxonomy" id="3075929"/>
    <lineage>
        <taxon>Bacteria</taxon>
        <taxon>Bacillati</taxon>
        <taxon>Actinomycetota</taxon>
        <taxon>Actinomycetes</taxon>
        <taxon>Propionibacteriales</taxon>
        <taxon>Kribbellaceae</taxon>
        <taxon>Kribbella</taxon>
    </lineage>
</organism>